<dbReference type="SUPFAM" id="SSF81301">
    <property type="entry name" value="Nucleotidyltransferase"/>
    <property type="match status" value="1"/>
</dbReference>
<dbReference type="RefSeq" id="WP_073258425.1">
    <property type="nucleotide sequence ID" value="NZ_FRCR01000019.1"/>
</dbReference>
<dbReference type="InterPro" id="IPR043519">
    <property type="entry name" value="NT_sf"/>
</dbReference>
<proteinExistence type="predicted"/>
<protein>
    <submittedName>
        <fullName evidence="2">Nucleotidyltransferase domain-containing protein</fullName>
    </submittedName>
</protein>
<dbReference type="Proteomes" id="UP000184375">
    <property type="component" value="Unassembled WGS sequence"/>
</dbReference>
<sequence length="148" mass="17598">MQEFGKDFDVRVYKIDETEKEWIINFITEELKKIEGIRFAILHGSFLSDLPFHDIDVAVFYDDNLSEHKQGELDIKLSVELTNKLSMPIDLHGLNRSSITFCYEVVKGRLLFARDIEEFWEFREDVAMKYMDFKVFIEEGLKDLLEIY</sequence>
<name>A0A1M7M9R3_9FIRM</name>
<dbReference type="AlphaFoldDB" id="A0A1M7M9R3"/>
<dbReference type="STRING" id="447595.SAMN05660826_02215"/>
<reference evidence="3" key="1">
    <citation type="submission" date="2016-11" db="EMBL/GenBank/DDBJ databases">
        <authorList>
            <person name="Varghese N."/>
            <person name="Submissions S."/>
        </authorList>
    </citation>
    <scope>NUCLEOTIDE SEQUENCE [LARGE SCALE GENOMIC DNA]</scope>
    <source>
        <strain evidence="3">DSM 18802</strain>
    </source>
</reference>
<evidence type="ECO:0000313" key="2">
    <source>
        <dbReference type="EMBL" id="SHM87435.1"/>
    </source>
</evidence>
<accession>A0A1M7M9R3</accession>
<organism evidence="2 3">
    <name type="scientific">Caldanaerovirga acetigignens</name>
    <dbReference type="NCBI Taxonomy" id="447595"/>
    <lineage>
        <taxon>Bacteria</taxon>
        <taxon>Bacillati</taxon>
        <taxon>Bacillota</taxon>
        <taxon>Clostridia</taxon>
        <taxon>Thermosediminibacterales</taxon>
        <taxon>Thermosediminibacteraceae</taxon>
        <taxon>Caldanaerovirga</taxon>
    </lineage>
</organism>
<dbReference type="InterPro" id="IPR041633">
    <property type="entry name" value="Polbeta"/>
</dbReference>
<keyword evidence="2" id="KW-0808">Transferase</keyword>
<dbReference type="OrthoDB" id="360741at2"/>
<dbReference type="EMBL" id="FRCR01000019">
    <property type="protein sequence ID" value="SHM87435.1"/>
    <property type="molecule type" value="Genomic_DNA"/>
</dbReference>
<dbReference type="Pfam" id="PF18765">
    <property type="entry name" value="Polbeta"/>
    <property type="match status" value="1"/>
</dbReference>
<evidence type="ECO:0000313" key="3">
    <source>
        <dbReference type="Proteomes" id="UP000184375"/>
    </source>
</evidence>
<dbReference type="PANTHER" id="PTHR43852:SF3">
    <property type="entry name" value="NUCLEOTIDYLTRANSFERASE"/>
    <property type="match status" value="1"/>
</dbReference>
<dbReference type="PANTHER" id="PTHR43852">
    <property type="entry name" value="NUCLEOTIDYLTRANSFERASE"/>
    <property type="match status" value="1"/>
</dbReference>
<gene>
    <name evidence="2" type="ORF">SAMN05660826_02215</name>
</gene>
<keyword evidence="3" id="KW-1185">Reference proteome</keyword>
<evidence type="ECO:0000259" key="1">
    <source>
        <dbReference type="Pfam" id="PF18765"/>
    </source>
</evidence>
<dbReference type="InterPro" id="IPR052930">
    <property type="entry name" value="TA_antitoxin_MntA"/>
</dbReference>
<dbReference type="GO" id="GO:0016740">
    <property type="term" value="F:transferase activity"/>
    <property type="evidence" value="ECO:0007669"/>
    <property type="project" value="UniProtKB-KW"/>
</dbReference>
<feature type="domain" description="Polymerase beta nucleotidyltransferase" evidence="1">
    <location>
        <begin position="27"/>
        <end position="116"/>
    </location>
</feature>